<name>X1RUY7_9ZZZZ</name>
<dbReference type="EMBL" id="BARW01009779">
    <property type="protein sequence ID" value="GAI84463.1"/>
    <property type="molecule type" value="Genomic_DNA"/>
</dbReference>
<protein>
    <submittedName>
        <fullName evidence="2">Uncharacterized protein</fullName>
    </submittedName>
</protein>
<keyword evidence="1" id="KW-1133">Transmembrane helix</keyword>
<keyword evidence="1" id="KW-0812">Transmembrane</keyword>
<comment type="caution">
    <text evidence="2">The sequence shown here is derived from an EMBL/GenBank/DDBJ whole genome shotgun (WGS) entry which is preliminary data.</text>
</comment>
<dbReference type="AlphaFoldDB" id="X1RUY7"/>
<evidence type="ECO:0000256" key="1">
    <source>
        <dbReference type="SAM" id="Phobius"/>
    </source>
</evidence>
<evidence type="ECO:0000313" key="2">
    <source>
        <dbReference type="EMBL" id="GAI84463.1"/>
    </source>
</evidence>
<feature type="non-terminal residue" evidence="2">
    <location>
        <position position="42"/>
    </location>
</feature>
<keyword evidence="1" id="KW-0472">Membrane</keyword>
<organism evidence="2">
    <name type="scientific">marine sediment metagenome</name>
    <dbReference type="NCBI Taxonomy" id="412755"/>
    <lineage>
        <taxon>unclassified sequences</taxon>
        <taxon>metagenomes</taxon>
        <taxon>ecological metagenomes</taxon>
    </lineage>
</organism>
<accession>X1RUY7</accession>
<sequence length="42" mass="4767">MAYVFLIKISILSIIIACALNGLFFLSAFNEDKWNENIFSPV</sequence>
<gene>
    <name evidence="2" type="ORF">S12H4_19537</name>
</gene>
<reference evidence="2" key="1">
    <citation type="journal article" date="2014" name="Front. Microbiol.">
        <title>High frequency of phylogenetically diverse reductive dehalogenase-homologous genes in deep subseafloor sedimentary metagenomes.</title>
        <authorList>
            <person name="Kawai M."/>
            <person name="Futagami T."/>
            <person name="Toyoda A."/>
            <person name="Takaki Y."/>
            <person name="Nishi S."/>
            <person name="Hori S."/>
            <person name="Arai W."/>
            <person name="Tsubouchi T."/>
            <person name="Morono Y."/>
            <person name="Uchiyama I."/>
            <person name="Ito T."/>
            <person name="Fujiyama A."/>
            <person name="Inagaki F."/>
            <person name="Takami H."/>
        </authorList>
    </citation>
    <scope>NUCLEOTIDE SEQUENCE</scope>
    <source>
        <strain evidence="2">Expedition CK06-06</strain>
    </source>
</reference>
<feature type="transmembrane region" description="Helical" evidence="1">
    <location>
        <begin position="6"/>
        <end position="29"/>
    </location>
</feature>
<proteinExistence type="predicted"/>